<dbReference type="EMBL" id="ML987205">
    <property type="protein sequence ID" value="KAF2243375.1"/>
    <property type="molecule type" value="Genomic_DNA"/>
</dbReference>
<accession>A0A6A6HYT3</accession>
<dbReference type="Proteomes" id="UP000800094">
    <property type="component" value="Unassembled WGS sequence"/>
</dbReference>
<name>A0A6A6HYT3_9PLEO</name>
<proteinExistence type="predicted"/>
<dbReference type="PANTHER" id="PTHR38790:SF4">
    <property type="entry name" value="2EXR DOMAIN-CONTAINING PROTEIN"/>
    <property type="match status" value="1"/>
</dbReference>
<dbReference type="PANTHER" id="PTHR38790">
    <property type="entry name" value="2EXR DOMAIN-CONTAINING PROTEIN-RELATED"/>
    <property type="match status" value="1"/>
</dbReference>
<evidence type="ECO:0000313" key="2">
    <source>
        <dbReference type="Proteomes" id="UP000800094"/>
    </source>
</evidence>
<sequence length="358" mass="41461">MTLGTSPLLLLPRELRDEVYFCLFNATCLSFSLRPIKPENDRQLKALKPAADSLAILQTCRQIHAEARSAWLDRVNFSFDSPGAFMKKLSTLSADFIGGMRHMRIFLHYGEFKMTDGVPAIYFLPTMFRLFPALRLDALTVIHACICKVVSIRLLELFLRSGQGWRELRFLAHRSAPLRYIIEEDENPHDVEFTDYPHWKYACTGSTLKRDGNQSGSSVQILRRGIPRSYGEIVKLLDEETVDPNELQIRALTMQRDLPQEPQEDVGREQLVIVKRGRNANISPDTAYEQFRCEALGNIVAFKNEQGWEQFFERCYEPCTEFFERADDDDFDRYAEIDEFTWQLDDSHQIQVLVAEDE</sequence>
<dbReference type="RefSeq" id="XP_033678379.1">
    <property type="nucleotide sequence ID" value="XM_033832292.1"/>
</dbReference>
<dbReference type="OrthoDB" id="72726at2759"/>
<gene>
    <name evidence="1" type="ORF">BU26DRAFT_554889</name>
</gene>
<dbReference type="GeneID" id="54585622"/>
<reference evidence="1" key="1">
    <citation type="journal article" date="2020" name="Stud. Mycol.">
        <title>101 Dothideomycetes genomes: a test case for predicting lifestyles and emergence of pathogens.</title>
        <authorList>
            <person name="Haridas S."/>
            <person name="Albert R."/>
            <person name="Binder M."/>
            <person name="Bloem J."/>
            <person name="Labutti K."/>
            <person name="Salamov A."/>
            <person name="Andreopoulos B."/>
            <person name="Baker S."/>
            <person name="Barry K."/>
            <person name="Bills G."/>
            <person name="Bluhm B."/>
            <person name="Cannon C."/>
            <person name="Castanera R."/>
            <person name="Culley D."/>
            <person name="Daum C."/>
            <person name="Ezra D."/>
            <person name="Gonzalez J."/>
            <person name="Henrissat B."/>
            <person name="Kuo A."/>
            <person name="Liang C."/>
            <person name="Lipzen A."/>
            <person name="Lutzoni F."/>
            <person name="Magnuson J."/>
            <person name="Mondo S."/>
            <person name="Nolan M."/>
            <person name="Ohm R."/>
            <person name="Pangilinan J."/>
            <person name="Park H.-J."/>
            <person name="Ramirez L."/>
            <person name="Alfaro M."/>
            <person name="Sun H."/>
            <person name="Tritt A."/>
            <person name="Yoshinaga Y."/>
            <person name="Zwiers L.-H."/>
            <person name="Turgeon B."/>
            <person name="Goodwin S."/>
            <person name="Spatafora J."/>
            <person name="Crous P."/>
            <person name="Grigoriev I."/>
        </authorList>
    </citation>
    <scope>NUCLEOTIDE SEQUENCE</scope>
    <source>
        <strain evidence="1">CBS 122368</strain>
    </source>
</reference>
<evidence type="ECO:0000313" key="1">
    <source>
        <dbReference type="EMBL" id="KAF2243375.1"/>
    </source>
</evidence>
<organism evidence="1 2">
    <name type="scientific">Trematosphaeria pertusa</name>
    <dbReference type="NCBI Taxonomy" id="390896"/>
    <lineage>
        <taxon>Eukaryota</taxon>
        <taxon>Fungi</taxon>
        <taxon>Dikarya</taxon>
        <taxon>Ascomycota</taxon>
        <taxon>Pezizomycotina</taxon>
        <taxon>Dothideomycetes</taxon>
        <taxon>Pleosporomycetidae</taxon>
        <taxon>Pleosporales</taxon>
        <taxon>Massarineae</taxon>
        <taxon>Trematosphaeriaceae</taxon>
        <taxon>Trematosphaeria</taxon>
    </lineage>
</organism>
<evidence type="ECO:0008006" key="3">
    <source>
        <dbReference type="Google" id="ProtNLM"/>
    </source>
</evidence>
<keyword evidence="2" id="KW-1185">Reference proteome</keyword>
<dbReference type="AlphaFoldDB" id="A0A6A6HYT3"/>
<protein>
    <recommendedName>
        <fullName evidence="3">F-box domain-containing protein</fullName>
    </recommendedName>
</protein>